<dbReference type="GO" id="GO:0034457">
    <property type="term" value="C:Mpp10 complex"/>
    <property type="evidence" value="ECO:0007669"/>
    <property type="project" value="TreeGrafter"/>
</dbReference>
<evidence type="ECO:0000259" key="11">
    <source>
        <dbReference type="SMART" id="SM01390"/>
    </source>
</evidence>
<dbReference type="InterPro" id="IPR036986">
    <property type="entry name" value="S4_RNA-bd_sf"/>
</dbReference>
<proteinExistence type="evidence at transcript level"/>
<dbReference type="EMBL" id="LR022941">
    <property type="protein sequence ID" value="SVE92560.1"/>
    <property type="molecule type" value="mRNA"/>
</dbReference>
<comment type="similarity">
    <text evidence="2">Belongs to the universal ribosomal protein uS4 family.</text>
</comment>
<keyword evidence="3" id="KW-0690">Ribosome biogenesis</keyword>
<dbReference type="SMART" id="SM01390">
    <property type="entry name" value="Ribosomal_S4"/>
    <property type="match status" value="1"/>
</dbReference>
<dbReference type="Pfam" id="PF00163">
    <property type="entry name" value="Ribosomal_S4"/>
    <property type="match status" value="1"/>
</dbReference>
<keyword evidence="4 9" id="KW-0694">RNA-binding</keyword>
<organism evidence="12">
    <name type="scientific">Megafenestra aurita</name>
    <dbReference type="NCBI Taxonomy" id="2291010"/>
    <lineage>
        <taxon>Eukaryota</taxon>
        <taxon>Metazoa</taxon>
        <taxon>Ecdysozoa</taxon>
        <taxon>Arthropoda</taxon>
        <taxon>Crustacea</taxon>
        <taxon>Branchiopoda</taxon>
        <taxon>Diplostraca</taxon>
        <taxon>Cladocera</taxon>
        <taxon>Anomopoda</taxon>
        <taxon>Daphniidae</taxon>
        <taxon>Megafenestra</taxon>
    </lineage>
</organism>
<comment type="subcellular location">
    <subcellularLocation>
        <location evidence="1">Nucleus</location>
        <location evidence="1">Nucleolus</location>
    </subcellularLocation>
</comment>
<evidence type="ECO:0000256" key="2">
    <source>
        <dbReference type="ARBA" id="ARBA00007465"/>
    </source>
</evidence>
<dbReference type="InterPro" id="IPR002942">
    <property type="entry name" value="S4_RNA-bd"/>
</dbReference>
<dbReference type="CDD" id="cd00165">
    <property type="entry name" value="S4"/>
    <property type="match status" value="1"/>
</dbReference>
<dbReference type="PANTHER" id="PTHR11831:SF1">
    <property type="entry name" value="U3 SMALL NUCLEOLAR RIBONUCLEOPROTEIN PROTEIN IMP3"/>
    <property type="match status" value="1"/>
</dbReference>
<dbReference type="InterPro" id="IPR022801">
    <property type="entry name" value="Ribosomal_uS4"/>
</dbReference>
<evidence type="ECO:0000256" key="8">
    <source>
        <dbReference type="ARBA" id="ARBA00072223"/>
    </source>
</evidence>
<keyword evidence="6" id="KW-0687">Ribonucleoprotein</keyword>
<dbReference type="InterPro" id="IPR001912">
    <property type="entry name" value="Ribosomal_uS4_N"/>
</dbReference>
<dbReference type="PANTHER" id="PTHR11831">
    <property type="entry name" value="30S 40S RIBOSOMAL PROTEIN"/>
    <property type="match status" value="1"/>
</dbReference>
<dbReference type="GO" id="GO:0032040">
    <property type="term" value="C:small-subunit processome"/>
    <property type="evidence" value="ECO:0007669"/>
    <property type="project" value="TreeGrafter"/>
</dbReference>
<name>A0A4Y7NH75_9CRUS</name>
<dbReference type="GO" id="GO:0042274">
    <property type="term" value="P:ribosomal small subunit biogenesis"/>
    <property type="evidence" value="ECO:0007669"/>
    <property type="project" value="TreeGrafter"/>
</dbReference>
<dbReference type="GO" id="GO:0019843">
    <property type="term" value="F:rRNA binding"/>
    <property type="evidence" value="ECO:0007669"/>
    <property type="project" value="InterPro"/>
</dbReference>
<dbReference type="SMART" id="SM00363">
    <property type="entry name" value="S4"/>
    <property type="match status" value="1"/>
</dbReference>
<dbReference type="Gene3D" id="3.10.290.10">
    <property type="entry name" value="RNA-binding S4 domain"/>
    <property type="match status" value="1"/>
</dbReference>
<reference evidence="12" key="1">
    <citation type="submission" date="2018-08" db="EMBL/GenBank/DDBJ databases">
        <authorList>
            <person name="Cornetti L."/>
        </authorList>
    </citation>
    <scope>NUCLEOTIDE SEQUENCE</scope>
    <source>
        <strain evidence="12">CH-H-2</strain>
    </source>
</reference>
<evidence type="ECO:0000259" key="10">
    <source>
        <dbReference type="SMART" id="SM00363"/>
    </source>
</evidence>
<evidence type="ECO:0000256" key="3">
    <source>
        <dbReference type="ARBA" id="ARBA00022517"/>
    </source>
</evidence>
<accession>A0A4Y7NH75</accession>
<evidence type="ECO:0000256" key="7">
    <source>
        <dbReference type="ARBA" id="ARBA00069727"/>
    </source>
</evidence>
<evidence type="ECO:0000256" key="1">
    <source>
        <dbReference type="ARBA" id="ARBA00004604"/>
    </source>
</evidence>
<keyword evidence="5" id="KW-0539">Nucleus</keyword>
<feature type="domain" description="RNA-binding S4" evidence="10">
    <location>
        <begin position="108"/>
        <end position="170"/>
    </location>
</feature>
<evidence type="ECO:0000256" key="4">
    <source>
        <dbReference type="ARBA" id="ARBA00022884"/>
    </source>
</evidence>
<dbReference type="GO" id="GO:0006364">
    <property type="term" value="P:rRNA processing"/>
    <property type="evidence" value="ECO:0007669"/>
    <property type="project" value="TreeGrafter"/>
</dbReference>
<gene>
    <name evidence="12" type="primary">EOG090X0APJ</name>
</gene>
<dbReference type="FunFam" id="3.10.290.10:FF:000006">
    <property type="entry name" value="U3 small nucleolar ribonucleoprotein IMP3"/>
    <property type="match status" value="1"/>
</dbReference>
<dbReference type="Pfam" id="PF01479">
    <property type="entry name" value="S4"/>
    <property type="match status" value="1"/>
</dbReference>
<dbReference type="GO" id="GO:0030515">
    <property type="term" value="F:snoRNA binding"/>
    <property type="evidence" value="ECO:0007669"/>
    <property type="project" value="TreeGrafter"/>
</dbReference>
<sequence length="182" mass="21383">MVRKLKFHEQKLLKKVDFISWKLDNNIHEIKIMKRYKILKRDDYTKYRELAAQVHKFAESIKEFDPKDPLRVECSGSLLEKLYSMGVIEHKLSLEVVKKVSASAFCRRRLPVVMVKNKMSDSITTATKFVQQGHVRVGPEIVKDPAFIVTRNMEDFVTWVDSSAIKKHIMEYNEMRDDFSMA</sequence>
<evidence type="ECO:0000256" key="9">
    <source>
        <dbReference type="PROSITE-ProRule" id="PRU00182"/>
    </source>
</evidence>
<evidence type="ECO:0000256" key="5">
    <source>
        <dbReference type="ARBA" id="ARBA00023242"/>
    </source>
</evidence>
<dbReference type="AlphaFoldDB" id="A0A4Y7NH75"/>
<feature type="domain" description="Small ribosomal subunit protein uS4 N-terminal" evidence="11">
    <location>
        <begin position="4"/>
        <end position="107"/>
    </location>
</feature>
<dbReference type="PROSITE" id="PS50889">
    <property type="entry name" value="S4"/>
    <property type="match status" value="1"/>
</dbReference>
<protein>
    <recommendedName>
        <fullName evidence="7">U3 small nucleolar ribonucleoprotein protein IMP3</fullName>
    </recommendedName>
    <alternativeName>
        <fullName evidence="8">U3 small nucleolar ribonucleoprotein protein imp3</fullName>
    </alternativeName>
</protein>
<evidence type="ECO:0000256" key="6">
    <source>
        <dbReference type="ARBA" id="ARBA00023274"/>
    </source>
</evidence>
<evidence type="ECO:0000313" key="12">
    <source>
        <dbReference type="EMBL" id="SVE92560.1"/>
    </source>
</evidence>
<dbReference type="SUPFAM" id="SSF55174">
    <property type="entry name" value="Alpha-L RNA-binding motif"/>
    <property type="match status" value="1"/>
</dbReference>